<feature type="compositionally biased region" description="Polar residues" evidence="1">
    <location>
        <begin position="344"/>
        <end position="354"/>
    </location>
</feature>
<dbReference type="AlphaFoldDB" id="A0AB34IRI4"/>
<feature type="region of interest" description="Disordered" evidence="1">
    <location>
        <begin position="237"/>
        <end position="299"/>
    </location>
</feature>
<dbReference type="EMBL" id="JBGBPQ010000021">
    <property type="protein sequence ID" value="KAL1503753.1"/>
    <property type="molecule type" value="Genomic_DNA"/>
</dbReference>
<feature type="region of interest" description="Disordered" evidence="1">
    <location>
        <begin position="1"/>
        <end position="29"/>
    </location>
</feature>
<feature type="region of interest" description="Disordered" evidence="1">
    <location>
        <begin position="330"/>
        <end position="354"/>
    </location>
</feature>
<gene>
    <name evidence="2" type="ORF">AB1Y20_012222</name>
</gene>
<feature type="compositionally biased region" description="Low complexity" evidence="1">
    <location>
        <begin position="1"/>
        <end position="12"/>
    </location>
</feature>
<proteinExistence type="predicted"/>
<protein>
    <submittedName>
        <fullName evidence="2">Uncharacterized protein</fullName>
    </submittedName>
</protein>
<sequence>MSAASPSAAPPAVSEPPDDARAAAPSEDVHAVGSAIERLNAAIDGVNRLEDAALAWGRERKAKHASMRCRLAALEAELPAIDLLRALSEAASGAARALKRQLSSEASLARVQAQTNNELASTGLGQARVELNVRLAELKAAVAAAQKAALASRKAVGAANQREEKARRALQKARDALGGDVLPMEDELTLLQRAQKLREEYETSVAEEEHVAASMQQAKEQAAQEVAEAMQALEEMSNSMHETRTAEMDDPMDPADASASDGAQHYEDEYEDKDRRKSEGERHGGASRGQPSYLLPGAQPGSFGSVPALAAPSTVLRGVSRLFPRRALGDTTQHGQCAGAPARASSTPPNQPKASSLIRFQDLMPLLTDCSESGVVTQQI</sequence>
<organism evidence="2 3">
    <name type="scientific">Prymnesium parvum</name>
    <name type="common">Toxic golden alga</name>
    <dbReference type="NCBI Taxonomy" id="97485"/>
    <lineage>
        <taxon>Eukaryota</taxon>
        <taxon>Haptista</taxon>
        <taxon>Haptophyta</taxon>
        <taxon>Prymnesiophyceae</taxon>
        <taxon>Prymnesiales</taxon>
        <taxon>Prymnesiaceae</taxon>
        <taxon>Prymnesium</taxon>
    </lineage>
</organism>
<evidence type="ECO:0000256" key="1">
    <source>
        <dbReference type="SAM" id="MobiDB-lite"/>
    </source>
</evidence>
<accession>A0AB34IRI4</accession>
<keyword evidence="3" id="KW-1185">Reference proteome</keyword>
<evidence type="ECO:0000313" key="3">
    <source>
        <dbReference type="Proteomes" id="UP001515480"/>
    </source>
</evidence>
<comment type="caution">
    <text evidence="2">The sequence shown here is derived from an EMBL/GenBank/DDBJ whole genome shotgun (WGS) entry which is preliminary data.</text>
</comment>
<feature type="compositionally biased region" description="Basic and acidic residues" evidence="1">
    <location>
        <begin position="264"/>
        <end position="284"/>
    </location>
</feature>
<evidence type="ECO:0000313" key="2">
    <source>
        <dbReference type="EMBL" id="KAL1503753.1"/>
    </source>
</evidence>
<dbReference type="Proteomes" id="UP001515480">
    <property type="component" value="Unassembled WGS sequence"/>
</dbReference>
<reference evidence="2 3" key="1">
    <citation type="journal article" date="2024" name="Science">
        <title>Giant polyketide synthase enzymes in the biosynthesis of giant marine polyether toxins.</title>
        <authorList>
            <person name="Fallon T.R."/>
            <person name="Shende V.V."/>
            <person name="Wierzbicki I.H."/>
            <person name="Pendleton A.L."/>
            <person name="Watervoot N.F."/>
            <person name="Auber R.P."/>
            <person name="Gonzalez D.J."/>
            <person name="Wisecaver J.H."/>
            <person name="Moore B.S."/>
        </authorList>
    </citation>
    <scope>NUCLEOTIDE SEQUENCE [LARGE SCALE GENOMIC DNA]</scope>
    <source>
        <strain evidence="2 3">12B1</strain>
    </source>
</reference>
<name>A0AB34IRI4_PRYPA</name>